<dbReference type="GeneID" id="53316484"/>
<dbReference type="EMBL" id="CP014525">
    <property type="protein sequence ID" value="AMW34622.1"/>
    <property type="molecule type" value="Genomic_DNA"/>
</dbReference>
<dbReference type="InterPro" id="IPR011324">
    <property type="entry name" value="Cytotoxic_necrot_fac-like_cat"/>
</dbReference>
<dbReference type="GO" id="GO:0017061">
    <property type="term" value="F:S-methyl-5-thioadenosine phosphorylase activity"/>
    <property type="evidence" value="ECO:0007669"/>
    <property type="project" value="UniProtKB-EC"/>
</dbReference>
<keyword evidence="3" id="KW-0808">Transferase</keyword>
<dbReference type="OrthoDB" id="4279at2"/>
<dbReference type="GO" id="GO:0016787">
    <property type="term" value="F:hydrolase activity"/>
    <property type="evidence" value="ECO:0007669"/>
    <property type="project" value="UniProtKB-KW"/>
</dbReference>
<comment type="catalytic activity">
    <reaction evidence="7">
        <text>adenosine + H2O + H(+) = inosine + NH4(+)</text>
        <dbReference type="Rhea" id="RHEA:24408"/>
        <dbReference type="ChEBI" id="CHEBI:15377"/>
        <dbReference type="ChEBI" id="CHEBI:15378"/>
        <dbReference type="ChEBI" id="CHEBI:16335"/>
        <dbReference type="ChEBI" id="CHEBI:17596"/>
        <dbReference type="ChEBI" id="CHEBI:28938"/>
        <dbReference type="EC" id="3.5.4.4"/>
    </reaction>
    <physiologicalReaction direction="left-to-right" evidence="7">
        <dbReference type="Rhea" id="RHEA:24409"/>
    </physiologicalReaction>
</comment>
<keyword evidence="4" id="KW-0479">Metal-binding</keyword>
<keyword evidence="6" id="KW-0862">Zinc</keyword>
<organism evidence="11 12">
    <name type="scientific">Haematospirillum jordaniae</name>
    <dbReference type="NCBI Taxonomy" id="1549855"/>
    <lineage>
        <taxon>Bacteria</taxon>
        <taxon>Pseudomonadati</taxon>
        <taxon>Pseudomonadota</taxon>
        <taxon>Alphaproteobacteria</taxon>
        <taxon>Rhodospirillales</taxon>
        <taxon>Novispirillaceae</taxon>
        <taxon>Haematospirillum</taxon>
    </lineage>
</organism>
<evidence type="ECO:0000256" key="10">
    <source>
        <dbReference type="RuleBase" id="RU361274"/>
    </source>
</evidence>
<dbReference type="Pfam" id="PF02578">
    <property type="entry name" value="Cu-oxidase_4"/>
    <property type="match status" value="1"/>
</dbReference>
<evidence type="ECO:0000256" key="5">
    <source>
        <dbReference type="ARBA" id="ARBA00022801"/>
    </source>
</evidence>
<dbReference type="InterPro" id="IPR003730">
    <property type="entry name" value="Cu_polyphenol_OxRdtase"/>
</dbReference>
<dbReference type="SUPFAM" id="SSF64438">
    <property type="entry name" value="CNF1/YfiH-like putative cysteine hydrolases"/>
    <property type="match status" value="1"/>
</dbReference>
<evidence type="ECO:0000256" key="6">
    <source>
        <dbReference type="ARBA" id="ARBA00022833"/>
    </source>
</evidence>
<evidence type="ECO:0000256" key="3">
    <source>
        <dbReference type="ARBA" id="ARBA00022679"/>
    </source>
</evidence>
<dbReference type="Gene3D" id="3.60.140.10">
    <property type="entry name" value="CNF1/YfiH-like putative cysteine hydrolases"/>
    <property type="match status" value="1"/>
</dbReference>
<comment type="catalytic activity">
    <reaction evidence="8">
        <text>adenosine + phosphate = alpha-D-ribose 1-phosphate + adenine</text>
        <dbReference type="Rhea" id="RHEA:27642"/>
        <dbReference type="ChEBI" id="CHEBI:16335"/>
        <dbReference type="ChEBI" id="CHEBI:16708"/>
        <dbReference type="ChEBI" id="CHEBI:43474"/>
        <dbReference type="ChEBI" id="CHEBI:57720"/>
        <dbReference type="EC" id="2.4.2.1"/>
    </reaction>
    <physiologicalReaction direction="left-to-right" evidence="8">
        <dbReference type="Rhea" id="RHEA:27643"/>
    </physiologicalReaction>
</comment>
<accession>A0A143DD20</accession>
<evidence type="ECO:0000256" key="4">
    <source>
        <dbReference type="ARBA" id="ARBA00022723"/>
    </source>
</evidence>
<dbReference type="PANTHER" id="PTHR30616">
    <property type="entry name" value="UNCHARACTERIZED PROTEIN YFIH"/>
    <property type="match status" value="1"/>
</dbReference>
<dbReference type="CDD" id="cd16833">
    <property type="entry name" value="YfiH"/>
    <property type="match status" value="1"/>
</dbReference>
<dbReference type="Proteomes" id="UP000076066">
    <property type="component" value="Chromosome"/>
</dbReference>
<dbReference type="RefSeq" id="WP_066134157.1">
    <property type="nucleotide sequence ID" value="NZ_CP014525.1"/>
</dbReference>
<comment type="similarity">
    <text evidence="2 10">Belongs to the purine nucleoside phosphorylase YfiH/LACC1 family.</text>
</comment>
<evidence type="ECO:0000256" key="8">
    <source>
        <dbReference type="ARBA" id="ARBA00048968"/>
    </source>
</evidence>
<name>A0A143DD20_9PROT</name>
<dbReference type="GO" id="GO:0005507">
    <property type="term" value="F:copper ion binding"/>
    <property type="evidence" value="ECO:0007669"/>
    <property type="project" value="TreeGrafter"/>
</dbReference>
<comment type="catalytic activity">
    <reaction evidence="9">
        <text>S-methyl-5'-thioadenosine + phosphate = 5-(methylsulfanyl)-alpha-D-ribose 1-phosphate + adenine</text>
        <dbReference type="Rhea" id="RHEA:11852"/>
        <dbReference type="ChEBI" id="CHEBI:16708"/>
        <dbReference type="ChEBI" id="CHEBI:17509"/>
        <dbReference type="ChEBI" id="CHEBI:43474"/>
        <dbReference type="ChEBI" id="CHEBI:58533"/>
        <dbReference type="EC" id="2.4.2.28"/>
    </reaction>
    <physiologicalReaction direction="left-to-right" evidence="9">
        <dbReference type="Rhea" id="RHEA:11853"/>
    </physiologicalReaction>
</comment>
<sequence length="257" mass="27257">MITVSALNSLSKVRHGFFTRHDGVSEGSFASLNVSLSVGDDPVRVLANRARVASAFDLSPDRLVLASQNHTAHAVVIDAPFLDGAIPVADALVTASPGLAVAVLTADCAPVLLADGVAGVVAAAHAGWRGAVGGILDSTVHKMVALGAKPGRIVAAIGPCIAQRSYEVGADFPEHILSRDPDDDRFLAPSRRAGHFLFDLPGYVARQLARLDIGTIMPTPCDTFREENRFFSHRRATLREEGPVGRQISVIMLEPRE</sequence>
<keyword evidence="12" id="KW-1185">Reference proteome</keyword>
<dbReference type="NCBIfam" id="TIGR00726">
    <property type="entry name" value="peptidoglycan editing factor PgeF"/>
    <property type="match status" value="1"/>
</dbReference>
<dbReference type="STRING" id="1549855.AY555_04875"/>
<evidence type="ECO:0000256" key="9">
    <source>
        <dbReference type="ARBA" id="ARBA00049893"/>
    </source>
</evidence>
<evidence type="ECO:0000256" key="1">
    <source>
        <dbReference type="ARBA" id="ARBA00000553"/>
    </source>
</evidence>
<reference evidence="11 12" key="1">
    <citation type="submission" date="2016-02" db="EMBL/GenBank/DDBJ databases">
        <title>Complete Genome of H5569, the type strain of the newly described species Haematospirillium jordaniae.</title>
        <authorList>
            <person name="Nicholson A.C."/>
            <person name="Humrighouse B.W."/>
            <person name="Loparov V."/>
            <person name="McQuiston J.R."/>
        </authorList>
    </citation>
    <scope>NUCLEOTIDE SEQUENCE [LARGE SCALE GENOMIC DNA]</scope>
    <source>
        <strain evidence="11 12">H5569</strain>
    </source>
</reference>
<dbReference type="AlphaFoldDB" id="A0A143DD20"/>
<protein>
    <recommendedName>
        <fullName evidence="10">Purine nucleoside phosphorylase</fullName>
    </recommendedName>
</protein>
<evidence type="ECO:0000313" key="12">
    <source>
        <dbReference type="Proteomes" id="UP000076066"/>
    </source>
</evidence>
<keyword evidence="5" id="KW-0378">Hydrolase</keyword>
<comment type="catalytic activity">
    <reaction evidence="1">
        <text>inosine + phosphate = alpha-D-ribose 1-phosphate + hypoxanthine</text>
        <dbReference type="Rhea" id="RHEA:27646"/>
        <dbReference type="ChEBI" id="CHEBI:17368"/>
        <dbReference type="ChEBI" id="CHEBI:17596"/>
        <dbReference type="ChEBI" id="CHEBI:43474"/>
        <dbReference type="ChEBI" id="CHEBI:57720"/>
        <dbReference type="EC" id="2.4.2.1"/>
    </reaction>
    <physiologicalReaction direction="left-to-right" evidence="1">
        <dbReference type="Rhea" id="RHEA:27647"/>
    </physiologicalReaction>
</comment>
<dbReference type="PANTHER" id="PTHR30616:SF2">
    <property type="entry name" value="PURINE NUCLEOSIDE PHOSPHORYLASE LACC1"/>
    <property type="match status" value="1"/>
</dbReference>
<gene>
    <name evidence="11" type="ORF">AY555_04875</name>
</gene>
<dbReference type="KEGG" id="hjo:AY555_04875"/>
<proteinExistence type="inferred from homology"/>
<evidence type="ECO:0000313" key="11">
    <source>
        <dbReference type="EMBL" id="AMW34622.1"/>
    </source>
</evidence>
<evidence type="ECO:0000256" key="2">
    <source>
        <dbReference type="ARBA" id="ARBA00007353"/>
    </source>
</evidence>
<evidence type="ECO:0000256" key="7">
    <source>
        <dbReference type="ARBA" id="ARBA00047989"/>
    </source>
</evidence>
<dbReference type="InterPro" id="IPR038371">
    <property type="entry name" value="Cu_polyphenol_OxRdtase_sf"/>
</dbReference>